<dbReference type="SUPFAM" id="SSF52540">
    <property type="entry name" value="P-loop containing nucleoside triphosphate hydrolases"/>
    <property type="match status" value="1"/>
</dbReference>
<name>A0A9K3DM92_HELAN</name>
<comment type="caution">
    <text evidence="2">The sequence shown here is derived from an EMBL/GenBank/DDBJ whole genome shotgun (WGS) entry which is preliminary data.</text>
</comment>
<reference evidence="2" key="1">
    <citation type="journal article" date="2017" name="Nature">
        <title>The sunflower genome provides insights into oil metabolism, flowering and Asterid evolution.</title>
        <authorList>
            <person name="Badouin H."/>
            <person name="Gouzy J."/>
            <person name="Grassa C.J."/>
            <person name="Murat F."/>
            <person name="Staton S.E."/>
            <person name="Cottret L."/>
            <person name="Lelandais-Briere C."/>
            <person name="Owens G.L."/>
            <person name="Carrere S."/>
            <person name="Mayjonade B."/>
            <person name="Legrand L."/>
            <person name="Gill N."/>
            <person name="Kane N.C."/>
            <person name="Bowers J.E."/>
            <person name="Hubner S."/>
            <person name="Bellec A."/>
            <person name="Berard A."/>
            <person name="Berges H."/>
            <person name="Blanchet N."/>
            <person name="Boniface M.C."/>
            <person name="Brunel D."/>
            <person name="Catrice O."/>
            <person name="Chaidir N."/>
            <person name="Claudel C."/>
            <person name="Donnadieu C."/>
            <person name="Faraut T."/>
            <person name="Fievet G."/>
            <person name="Helmstetter N."/>
            <person name="King M."/>
            <person name="Knapp S.J."/>
            <person name="Lai Z."/>
            <person name="Le Paslier M.C."/>
            <person name="Lippi Y."/>
            <person name="Lorenzon L."/>
            <person name="Mandel J.R."/>
            <person name="Marage G."/>
            <person name="Marchand G."/>
            <person name="Marquand E."/>
            <person name="Bret-Mestries E."/>
            <person name="Morien E."/>
            <person name="Nambeesan S."/>
            <person name="Nguyen T."/>
            <person name="Pegot-Espagnet P."/>
            <person name="Pouilly N."/>
            <person name="Raftis F."/>
            <person name="Sallet E."/>
            <person name="Schiex T."/>
            <person name="Thomas J."/>
            <person name="Vandecasteele C."/>
            <person name="Vares D."/>
            <person name="Vear F."/>
            <person name="Vautrin S."/>
            <person name="Crespi M."/>
            <person name="Mangin B."/>
            <person name="Burke J.M."/>
            <person name="Salse J."/>
            <person name="Munos S."/>
            <person name="Vincourt P."/>
            <person name="Rieseberg L.H."/>
            <person name="Langlade N.B."/>
        </authorList>
    </citation>
    <scope>NUCLEOTIDE SEQUENCE</scope>
    <source>
        <tissue evidence="2">Leaves</tissue>
    </source>
</reference>
<keyword evidence="3" id="KW-1185">Reference proteome</keyword>
<dbReference type="Gene3D" id="3.40.50.300">
    <property type="entry name" value="P-loop containing nucleotide triphosphate hydrolases"/>
    <property type="match status" value="1"/>
</dbReference>
<dbReference type="GO" id="GO:0016887">
    <property type="term" value="F:ATP hydrolysis activity"/>
    <property type="evidence" value="ECO:0007669"/>
    <property type="project" value="InterPro"/>
</dbReference>
<evidence type="ECO:0000313" key="2">
    <source>
        <dbReference type="EMBL" id="KAF5756662.1"/>
    </source>
</evidence>
<gene>
    <name evidence="2" type="ORF">HanXRQr2_Chr17g0817471</name>
</gene>
<dbReference type="InterPro" id="IPR003439">
    <property type="entry name" value="ABC_transporter-like_ATP-bd"/>
</dbReference>
<protein>
    <submittedName>
        <fullName evidence="2">ABC transporter, P-loop containing nucleoside triphosphate hydrolase</fullName>
    </submittedName>
</protein>
<proteinExistence type="predicted"/>
<dbReference type="PANTHER" id="PTHR48040">
    <property type="entry name" value="PLEIOTROPIC DRUG RESISTANCE PROTEIN 1-LIKE ISOFORM X1"/>
    <property type="match status" value="1"/>
</dbReference>
<dbReference type="GO" id="GO:0005524">
    <property type="term" value="F:ATP binding"/>
    <property type="evidence" value="ECO:0007669"/>
    <property type="project" value="InterPro"/>
</dbReference>
<dbReference type="InterPro" id="IPR027417">
    <property type="entry name" value="P-loop_NTPase"/>
</dbReference>
<dbReference type="Proteomes" id="UP000215914">
    <property type="component" value="Unassembled WGS sequence"/>
</dbReference>
<keyword evidence="2" id="KW-0378">Hydrolase</keyword>
<dbReference type="AlphaFoldDB" id="A0A9K3DM92"/>
<dbReference type="EMBL" id="MNCJ02000332">
    <property type="protein sequence ID" value="KAF5756662.1"/>
    <property type="molecule type" value="Genomic_DNA"/>
</dbReference>
<evidence type="ECO:0000313" key="3">
    <source>
        <dbReference type="Proteomes" id="UP000215914"/>
    </source>
</evidence>
<accession>A0A9K3DM92</accession>
<dbReference type="Gramene" id="mRNA:HanXRQr2_Chr17g0817471">
    <property type="protein sequence ID" value="mRNA:HanXRQr2_Chr17g0817471"/>
    <property type="gene ID" value="HanXRQr2_Chr17g0817471"/>
</dbReference>
<feature type="domain" description="ABC transporter" evidence="1">
    <location>
        <begin position="2"/>
        <end position="91"/>
    </location>
</feature>
<evidence type="ECO:0000259" key="1">
    <source>
        <dbReference type="Pfam" id="PF00005"/>
    </source>
</evidence>
<dbReference type="Pfam" id="PF00005">
    <property type="entry name" value="ABC_tran"/>
    <property type="match status" value="1"/>
</dbReference>
<sequence length="158" mass="17395">MTLLLGPPSSGKTTLLMALAGRLDQGLNVEGKVTYNGLTLEEFVPQRTSSYISQNDVHVGEMTVKETLDFSARCHGVGSRYELLAEIDRREKEAGIFPEGDVDLFMKANAIEGVENNIISDYIIKVSIQLFSPSKATYTQRCSVGYATSGSEHHYMLI</sequence>
<reference evidence="2" key="2">
    <citation type="submission" date="2020-06" db="EMBL/GenBank/DDBJ databases">
        <title>Helianthus annuus Genome sequencing and assembly Release 2.</title>
        <authorList>
            <person name="Gouzy J."/>
            <person name="Langlade N."/>
            <person name="Munos S."/>
        </authorList>
    </citation>
    <scope>NUCLEOTIDE SEQUENCE</scope>
    <source>
        <tissue evidence="2">Leaves</tissue>
    </source>
</reference>
<dbReference type="PANTHER" id="PTHR48040:SF53">
    <property type="entry name" value="ABC TRANSPORTER G FAMILY MEMBER 35-LIKE"/>
    <property type="match status" value="1"/>
</dbReference>
<organism evidence="2 3">
    <name type="scientific">Helianthus annuus</name>
    <name type="common">Common sunflower</name>
    <dbReference type="NCBI Taxonomy" id="4232"/>
    <lineage>
        <taxon>Eukaryota</taxon>
        <taxon>Viridiplantae</taxon>
        <taxon>Streptophyta</taxon>
        <taxon>Embryophyta</taxon>
        <taxon>Tracheophyta</taxon>
        <taxon>Spermatophyta</taxon>
        <taxon>Magnoliopsida</taxon>
        <taxon>eudicotyledons</taxon>
        <taxon>Gunneridae</taxon>
        <taxon>Pentapetalae</taxon>
        <taxon>asterids</taxon>
        <taxon>campanulids</taxon>
        <taxon>Asterales</taxon>
        <taxon>Asteraceae</taxon>
        <taxon>Asteroideae</taxon>
        <taxon>Heliantheae alliance</taxon>
        <taxon>Heliantheae</taxon>
        <taxon>Helianthus</taxon>
    </lineage>
</organism>